<dbReference type="Gene3D" id="2.40.50.140">
    <property type="entry name" value="Nucleic acid-binding proteins"/>
    <property type="match status" value="1"/>
</dbReference>
<evidence type="ECO:0000313" key="10">
    <source>
        <dbReference type="EMBL" id="MBD8031059.1"/>
    </source>
</evidence>
<keyword evidence="11" id="KW-1185">Reference proteome</keyword>
<gene>
    <name evidence="10" type="ORF">H9627_12155</name>
</gene>
<dbReference type="EMBL" id="JACSPR010000010">
    <property type="protein sequence ID" value="MBD8031059.1"/>
    <property type="molecule type" value="Genomic_DNA"/>
</dbReference>
<keyword evidence="7" id="KW-0234">DNA repair</keyword>
<dbReference type="RefSeq" id="WP_191734301.1">
    <property type="nucleotide sequence ID" value="NZ_JACSPR010000010.1"/>
</dbReference>
<sequence>MLGWHDTRLLKDVLPAKEARAIEKALGYTTAGELLRHNVRKYSHHGSGVDLGAAEEGDLVTVVGEVVQATKSYTRTGKMLYKIIVAGESEQVTISFFGAPYVPKLLPQGVRAMFTGKVKFFRRQPQLTHPEFIVIPEAGSGGKVTGTGGMKALAAYGDVEQVARSLVEREYLPIYSGTASMTTWRIMAAIQRVLETMPPVPEPLGDTPPGMPSFEQALRGIHDPGAEGPGAYVDRLKYNEALSLATVMALRRADTASRKAPPCPRALGGQQRSLIESLPFPLTEGQKTVTREISADMEQRAPMSRLLQGEVGSGKTIVSLLAMLQAIDSGRQCAMLAPTEVLATQHARSLTTILGAAGIQASVVLLTGSMSTKVRREALLNVISGQADIVVGTHAIIQDTVEFFDLGLVVVDEQHRFGVEQRDRLRTKGREGLTPHLLVMTATPIPRTIAMTVFGDLAVSTLRELPGGRRPIQTSVVPAEKPAWMTRAWERIGEEVSAGHQAYVVCPRIEGDGGVVKIHDTLQHRTFRDLTVGMLHGRMDPETKDQVMRDFAAGGIDVLVSTTVIEVGIDVANATVMLILEADRFGVSQIHQLRGRVGRGGFASLCLLHTSFALDSPQMGRLQAIAATSDGFALSELDLKVRQEGDILGTSQSGSDTKLQYLSLLTDQQIIERAIADAAELVARDPEMAMALVSDIARDNQDYLEKT</sequence>
<evidence type="ECO:0000256" key="6">
    <source>
        <dbReference type="ARBA" id="ARBA00023125"/>
    </source>
</evidence>
<evidence type="ECO:0000256" key="7">
    <source>
        <dbReference type="ARBA" id="ARBA00023204"/>
    </source>
</evidence>
<proteinExistence type="predicted"/>
<dbReference type="SMART" id="SM00487">
    <property type="entry name" value="DEXDc"/>
    <property type="match status" value="1"/>
</dbReference>
<dbReference type="GO" id="GO:0003677">
    <property type="term" value="F:DNA binding"/>
    <property type="evidence" value="ECO:0007669"/>
    <property type="project" value="UniProtKB-KW"/>
</dbReference>
<dbReference type="CDD" id="cd04488">
    <property type="entry name" value="RecG_wedge_OBF"/>
    <property type="match status" value="1"/>
</dbReference>
<dbReference type="GO" id="GO:0003678">
    <property type="term" value="F:DNA helicase activity"/>
    <property type="evidence" value="ECO:0007669"/>
    <property type="project" value="TreeGrafter"/>
</dbReference>
<dbReference type="GO" id="GO:0006281">
    <property type="term" value="P:DNA repair"/>
    <property type="evidence" value="ECO:0007669"/>
    <property type="project" value="UniProtKB-KW"/>
</dbReference>
<dbReference type="PROSITE" id="PS51192">
    <property type="entry name" value="HELICASE_ATP_BIND_1"/>
    <property type="match status" value="1"/>
</dbReference>
<dbReference type="Pfam" id="PF19833">
    <property type="entry name" value="RecG_dom3_C"/>
    <property type="match status" value="1"/>
</dbReference>
<evidence type="ECO:0000256" key="5">
    <source>
        <dbReference type="ARBA" id="ARBA00022840"/>
    </source>
</evidence>
<dbReference type="InterPro" id="IPR014001">
    <property type="entry name" value="Helicase_ATP-bd"/>
</dbReference>
<dbReference type="InterPro" id="IPR045562">
    <property type="entry name" value="RecG_dom3_C"/>
</dbReference>
<keyword evidence="1" id="KW-0547">Nucleotide-binding</keyword>
<dbReference type="PROSITE" id="PS51194">
    <property type="entry name" value="HELICASE_CTER"/>
    <property type="match status" value="1"/>
</dbReference>
<dbReference type="SUPFAM" id="SSF52540">
    <property type="entry name" value="P-loop containing nucleoside triphosphate hydrolases"/>
    <property type="match status" value="2"/>
</dbReference>
<dbReference type="Gene3D" id="3.40.50.300">
    <property type="entry name" value="P-loop containing nucleotide triphosphate hydrolases"/>
    <property type="match status" value="2"/>
</dbReference>
<dbReference type="InterPro" id="IPR012340">
    <property type="entry name" value="NA-bd_OB-fold"/>
</dbReference>
<dbReference type="InterPro" id="IPR027417">
    <property type="entry name" value="P-loop_NTPase"/>
</dbReference>
<reference evidence="10 11" key="1">
    <citation type="submission" date="2020-08" db="EMBL/GenBank/DDBJ databases">
        <title>A Genomic Blueprint of the Chicken Gut Microbiome.</title>
        <authorList>
            <person name="Gilroy R."/>
            <person name="Ravi A."/>
            <person name="Getino M."/>
            <person name="Pursley I."/>
            <person name="Horton D.L."/>
            <person name="Alikhan N.-F."/>
            <person name="Baker D."/>
            <person name="Gharbi K."/>
            <person name="Hall N."/>
            <person name="Watson M."/>
            <person name="Adriaenssens E.M."/>
            <person name="Foster-Nyarko E."/>
            <person name="Jarju S."/>
            <person name="Secka A."/>
            <person name="Antonio M."/>
            <person name="Oren A."/>
            <person name="Chaudhuri R."/>
            <person name="La Ragione R.M."/>
            <person name="Hildebrand F."/>
            <person name="Pallen M.J."/>
        </authorList>
    </citation>
    <scope>NUCLEOTIDE SEQUENCE [LARGE SCALE GENOMIC DNA]</scope>
    <source>
        <strain evidence="10 11">Sa1YVA5</strain>
    </source>
</reference>
<dbReference type="InterPro" id="IPR001650">
    <property type="entry name" value="Helicase_C-like"/>
</dbReference>
<dbReference type="PANTHER" id="PTHR47964:SF1">
    <property type="entry name" value="ATP-DEPENDENT DNA HELICASE HOMOLOG RECG, CHLOROPLASTIC"/>
    <property type="match status" value="1"/>
</dbReference>
<organism evidence="10 11">
    <name type="scientific">Corynebacterium gallinarum</name>
    <dbReference type="NCBI Taxonomy" id="2762214"/>
    <lineage>
        <taxon>Bacteria</taxon>
        <taxon>Bacillati</taxon>
        <taxon>Actinomycetota</taxon>
        <taxon>Actinomycetes</taxon>
        <taxon>Mycobacteriales</taxon>
        <taxon>Corynebacteriaceae</taxon>
        <taxon>Corynebacterium</taxon>
    </lineage>
</organism>
<dbReference type="GO" id="GO:0005524">
    <property type="term" value="F:ATP binding"/>
    <property type="evidence" value="ECO:0007669"/>
    <property type="project" value="UniProtKB-KW"/>
</dbReference>
<keyword evidence="2" id="KW-0227">DNA damage</keyword>
<keyword evidence="3" id="KW-0378">Hydrolase</keyword>
<protein>
    <submittedName>
        <fullName evidence="10">ATP-dependent DNA helicase RecG</fullName>
    </submittedName>
</protein>
<evidence type="ECO:0000259" key="8">
    <source>
        <dbReference type="PROSITE" id="PS51192"/>
    </source>
</evidence>
<evidence type="ECO:0000259" key="9">
    <source>
        <dbReference type="PROSITE" id="PS51194"/>
    </source>
</evidence>
<evidence type="ECO:0000256" key="3">
    <source>
        <dbReference type="ARBA" id="ARBA00022801"/>
    </source>
</evidence>
<keyword evidence="5" id="KW-0067">ATP-binding</keyword>
<dbReference type="InterPro" id="IPR047112">
    <property type="entry name" value="RecG/Mfd"/>
</dbReference>
<dbReference type="GO" id="GO:0016787">
    <property type="term" value="F:hydrolase activity"/>
    <property type="evidence" value="ECO:0007669"/>
    <property type="project" value="UniProtKB-KW"/>
</dbReference>
<dbReference type="SUPFAM" id="SSF50249">
    <property type="entry name" value="Nucleic acid-binding proteins"/>
    <property type="match status" value="1"/>
</dbReference>
<evidence type="ECO:0000256" key="2">
    <source>
        <dbReference type="ARBA" id="ARBA00022763"/>
    </source>
</evidence>
<dbReference type="AlphaFoldDB" id="A0A8I0HQ85"/>
<keyword evidence="4 10" id="KW-0347">Helicase</keyword>
<accession>A0A8I0HQ85</accession>
<dbReference type="CDD" id="cd17992">
    <property type="entry name" value="DEXHc_RecG"/>
    <property type="match status" value="1"/>
</dbReference>
<evidence type="ECO:0000313" key="11">
    <source>
        <dbReference type="Proteomes" id="UP000650224"/>
    </source>
</evidence>
<dbReference type="Proteomes" id="UP000650224">
    <property type="component" value="Unassembled WGS sequence"/>
</dbReference>
<comment type="caution">
    <text evidence="10">The sequence shown here is derived from an EMBL/GenBank/DDBJ whole genome shotgun (WGS) entry which is preliminary data.</text>
</comment>
<dbReference type="Pfam" id="PF00271">
    <property type="entry name" value="Helicase_C"/>
    <property type="match status" value="1"/>
</dbReference>
<evidence type="ECO:0000256" key="4">
    <source>
        <dbReference type="ARBA" id="ARBA00022806"/>
    </source>
</evidence>
<evidence type="ECO:0000256" key="1">
    <source>
        <dbReference type="ARBA" id="ARBA00022741"/>
    </source>
</evidence>
<feature type="domain" description="Helicase C-terminal" evidence="9">
    <location>
        <begin position="484"/>
        <end position="645"/>
    </location>
</feature>
<keyword evidence="6" id="KW-0238">DNA-binding</keyword>
<dbReference type="Pfam" id="PF00270">
    <property type="entry name" value="DEAD"/>
    <property type="match status" value="1"/>
</dbReference>
<name>A0A8I0HQ85_9CORY</name>
<dbReference type="InterPro" id="IPR011545">
    <property type="entry name" value="DEAD/DEAH_box_helicase_dom"/>
</dbReference>
<dbReference type="SMART" id="SM00490">
    <property type="entry name" value="HELICc"/>
    <property type="match status" value="1"/>
</dbReference>
<feature type="domain" description="Helicase ATP-binding" evidence="8">
    <location>
        <begin position="296"/>
        <end position="462"/>
    </location>
</feature>
<dbReference type="PANTHER" id="PTHR47964">
    <property type="entry name" value="ATP-DEPENDENT DNA HELICASE HOMOLOG RECG, CHLOROPLASTIC"/>
    <property type="match status" value="1"/>
</dbReference>